<comment type="caution">
    <text evidence="2">The sequence shown here is derived from an EMBL/GenBank/DDBJ whole genome shotgun (WGS) entry which is preliminary data.</text>
</comment>
<sequence>MMKNMYVIVLFLFTSSVLSVSSNNNDEIFMVLDDPTSMHHAGTEMSQVEIGKFRLEDGKEFTLARKSAPSRNCVGKGEKCGIFDWGWTICCDNYWCFGKSFSGTFLSVSSNKNDDEIFMVLDDPTNMHHAGTEMSQVKIGKFRLEDGKVFTLARKSAPSRNCVPLGQPCGAFDWCCDPYVCVGAIWPVYGTCVIY</sequence>
<organism evidence="2">
    <name type="scientific">Tanacetum cinerariifolium</name>
    <name type="common">Dalmatian daisy</name>
    <name type="synonym">Chrysanthemum cinerariifolium</name>
    <dbReference type="NCBI Taxonomy" id="118510"/>
    <lineage>
        <taxon>Eukaryota</taxon>
        <taxon>Viridiplantae</taxon>
        <taxon>Streptophyta</taxon>
        <taxon>Embryophyta</taxon>
        <taxon>Tracheophyta</taxon>
        <taxon>Spermatophyta</taxon>
        <taxon>Magnoliopsida</taxon>
        <taxon>eudicotyledons</taxon>
        <taxon>Gunneridae</taxon>
        <taxon>Pentapetalae</taxon>
        <taxon>asterids</taxon>
        <taxon>campanulids</taxon>
        <taxon>Asterales</taxon>
        <taxon>Asteraceae</taxon>
        <taxon>Asteroideae</taxon>
        <taxon>Anthemideae</taxon>
        <taxon>Anthemidinae</taxon>
        <taxon>Tanacetum</taxon>
    </lineage>
</organism>
<accession>A0A699I8L5</accession>
<proteinExistence type="predicted"/>
<dbReference type="EMBL" id="BKCJ010260184">
    <property type="protein sequence ID" value="GEZ27777.1"/>
    <property type="molecule type" value="Genomic_DNA"/>
</dbReference>
<dbReference type="AlphaFoldDB" id="A0A699I8L5"/>
<evidence type="ECO:0000256" key="1">
    <source>
        <dbReference type="SAM" id="SignalP"/>
    </source>
</evidence>
<feature type="chain" id="PRO_5025569856" evidence="1">
    <location>
        <begin position="20"/>
        <end position="195"/>
    </location>
</feature>
<evidence type="ECO:0000313" key="2">
    <source>
        <dbReference type="EMBL" id="GEZ27777.1"/>
    </source>
</evidence>
<keyword evidence="1" id="KW-0732">Signal</keyword>
<name>A0A699I8L5_TANCI</name>
<gene>
    <name evidence="2" type="ORF">Tci_499750</name>
</gene>
<reference evidence="2" key="1">
    <citation type="journal article" date="2019" name="Sci. Rep.">
        <title>Draft genome of Tanacetum cinerariifolium, the natural source of mosquito coil.</title>
        <authorList>
            <person name="Yamashiro T."/>
            <person name="Shiraishi A."/>
            <person name="Satake H."/>
            <person name="Nakayama K."/>
        </authorList>
    </citation>
    <scope>NUCLEOTIDE SEQUENCE</scope>
</reference>
<protein>
    <submittedName>
        <fullName evidence="2">Uncharacterized protein</fullName>
    </submittedName>
</protein>
<feature type="signal peptide" evidence="1">
    <location>
        <begin position="1"/>
        <end position="19"/>
    </location>
</feature>